<dbReference type="Proteomes" id="UP001232445">
    <property type="component" value="Unassembled WGS sequence"/>
</dbReference>
<dbReference type="Pfam" id="PF13797">
    <property type="entry name" value="Post_transc_reg"/>
    <property type="match status" value="1"/>
</dbReference>
<comment type="caution">
    <text evidence="1">The sequence shown here is derived from an EMBL/GenBank/DDBJ whole genome shotgun (WGS) entry which is preliminary data.</text>
</comment>
<evidence type="ECO:0008006" key="3">
    <source>
        <dbReference type="Google" id="ProtNLM"/>
    </source>
</evidence>
<protein>
    <recommendedName>
        <fullName evidence="3">Post-transcriptional regulator</fullName>
    </recommendedName>
</protein>
<dbReference type="RefSeq" id="WP_307339631.1">
    <property type="nucleotide sequence ID" value="NZ_JAUSUQ010000008.1"/>
</dbReference>
<accession>A0ABU0CVH3</accession>
<sequence length="86" mass="9862">MDKTDLLKKKLDEVLASKVDELRLLGYEEVSKDEVWDCVTSKYKGEWPPLHRLVNDIYGLKATDLMNWLTVGAYQGTIDFGKNSLL</sequence>
<gene>
    <name evidence="1" type="ORF">J2S00_002313</name>
</gene>
<keyword evidence="2" id="KW-1185">Reference proteome</keyword>
<evidence type="ECO:0000313" key="2">
    <source>
        <dbReference type="Proteomes" id="UP001232445"/>
    </source>
</evidence>
<reference evidence="1 2" key="1">
    <citation type="submission" date="2023-07" db="EMBL/GenBank/DDBJ databases">
        <title>Genomic Encyclopedia of Type Strains, Phase IV (KMG-IV): sequencing the most valuable type-strain genomes for metagenomic binning, comparative biology and taxonomic classification.</title>
        <authorList>
            <person name="Goeker M."/>
        </authorList>
    </citation>
    <scope>NUCLEOTIDE SEQUENCE [LARGE SCALE GENOMIC DNA]</scope>
    <source>
        <strain evidence="1 2">DSM 17740</strain>
    </source>
</reference>
<dbReference type="InterPro" id="IPR025716">
    <property type="entry name" value="Post-transcriptional_regulator"/>
</dbReference>
<organism evidence="1 2">
    <name type="scientific">Caldalkalibacillus uzonensis</name>
    <dbReference type="NCBI Taxonomy" id="353224"/>
    <lineage>
        <taxon>Bacteria</taxon>
        <taxon>Bacillati</taxon>
        <taxon>Bacillota</taxon>
        <taxon>Bacilli</taxon>
        <taxon>Bacillales</taxon>
        <taxon>Bacillaceae</taxon>
        <taxon>Caldalkalibacillus</taxon>
    </lineage>
</organism>
<evidence type="ECO:0000313" key="1">
    <source>
        <dbReference type="EMBL" id="MDQ0339525.1"/>
    </source>
</evidence>
<dbReference type="EMBL" id="JAUSUQ010000008">
    <property type="protein sequence ID" value="MDQ0339525.1"/>
    <property type="molecule type" value="Genomic_DNA"/>
</dbReference>
<proteinExistence type="predicted"/>
<name>A0ABU0CVH3_9BACI</name>